<proteinExistence type="predicted"/>
<name>A0AAV4LI89_9BACL</name>
<evidence type="ECO:0000256" key="1">
    <source>
        <dbReference type="ARBA" id="ARBA00022603"/>
    </source>
</evidence>
<evidence type="ECO:0000313" key="4">
    <source>
        <dbReference type="Proteomes" id="UP001057291"/>
    </source>
</evidence>
<reference evidence="3" key="1">
    <citation type="journal article" date="2023" name="Int. J. Syst. Evol. Microbiol.">
        <title>Collibacillus ludicampi gen. nov., sp. nov., a new soil bacterium of the family Alicyclobacillaceae.</title>
        <authorList>
            <person name="Jojima T."/>
            <person name="Ioku Y."/>
            <person name="Fukuta Y."/>
            <person name="Shirasaka N."/>
            <person name="Matsumura Y."/>
            <person name="Mori M."/>
        </authorList>
    </citation>
    <scope>NUCLEOTIDE SEQUENCE</scope>
    <source>
        <strain evidence="3">TP075</strain>
    </source>
</reference>
<keyword evidence="1 3" id="KW-0489">Methyltransferase</keyword>
<dbReference type="EMBL" id="BOQE01000001">
    <property type="protein sequence ID" value="GIM47542.1"/>
    <property type="molecule type" value="Genomic_DNA"/>
</dbReference>
<dbReference type="GO" id="GO:0008168">
    <property type="term" value="F:methyltransferase activity"/>
    <property type="evidence" value="ECO:0007669"/>
    <property type="project" value="UniProtKB-KW"/>
</dbReference>
<dbReference type="Gene3D" id="3.40.50.150">
    <property type="entry name" value="Vaccinia Virus protein VP39"/>
    <property type="match status" value="1"/>
</dbReference>
<dbReference type="CDD" id="cd02440">
    <property type="entry name" value="AdoMet_MTases"/>
    <property type="match status" value="1"/>
</dbReference>
<comment type="caution">
    <text evidence="3">The sequence shown here is derived from an EMBL/GenBank/DDBJ whole genome shotgun (WGS) entry which is preliminary data.</text>
</comment>
<dbReference type="PROSITE" id="PS00092">
    <property type="entry name" value="N6_MTASE"/>
    <property type="match status" value="1"/>
</dbReference>
<keyword evidence="2" id="KW-0808">Transferase</keyword>
<dbReference type="InterPro" id="IPR004398">
    <property type="entry name" value="RNA_MeTrfase_RsmD"/>
</dbReference>
<organism evidence="3 4">
    <name type="scientific">Collibacillus ludicampi</name>
    <dbReference type="NCBI Taxonomy" id="2771369"/>
    <lineage>
        <taxon>Bacteria</taxon>
        <taxon>Bacillati</taxon>
        <taxon>Bacillota</taxon>
        <taxon>Bacilli</taxon>
        <taxon>Bacillales</taxon>
        <taxon>Alicyclobacillaceae</taxon>
        <taxon>Collibacillus</taxon>
    </lineage>
</organism>
<sequence>MRIIAGLAKGRRLQAVPGRTTRPTSDRVKESIFSIIGPFWQDGVVLDLFAGTGALGIEALSRGMEKAVFIDQDAKALHVIKENLRLCGFVDRAEVYRQDARKALQILARHGRVFDLIFLDPPYRLHIIPDLIDRIEQHALLRSGGVLVAEHAADIELPLRFQRVEQFRHAVYGDTAISFYRKD</sequence>
<dbReference type="Proteomes" id="UP001057291">
    <property type="component" value="Unassembled WGS sequence"/>
</dbReference>
<dbReference type="GO" id="GO:0031167">
    <property type="term" value="P:rRNA methylation"/>
    <property type="evidence" value="ECO:0007669"/>
    <property type="project" value="InterPro"/>
</dbReference>
<dbReference type="AlphaFoldDB" id="A0AAV4LI89"/>
<dbReference type="GO" id="GO:0003676">
    <property type="term" value="F:nucleic acid binding"/>
    <property type="evidence" value="ECO:0007669"/>
    <property type="project" value="InterPro"/>
</dbReference>
<dbReference type="SUPFAM" id="SSF53335">
    <property type="entry name" value="S-adenosyl-L-methionine-dependent methyltransferases"/>
    <property type="match status" value="1"/>
</dbReference>
<dbReference type="PANTHER" id="PTHR43542:SF1">
    <property type="entry name" value="METHYLTRANSFERASE"/>
    <property type="match status" value="1"/>
</dbReference>
<dbReference type="PIRSF" id="PIRSF004553">
    <property type="entry name" value="CHP00095"/>
    <property type="match status" value="1"/>
</dbReference>
<dbReference type="NCBIfam" id="TIGR00095">
    <property type="entry name" value="16S rRNA (guanine(966)-N(2))-methyltransferase RsmD"/>
    <property type="match status" value="1"/>
</dbReference>
<dbReference type="Pfam" id="PF03602">
    <property type="entry name" value="Cons_hypoth95"/>
    <property type="match status" value="1"/>
</dbReference>
<evidence type="ECO:0000256" key="2">
    <source>
        <dbReference type="ARBA" id="ARBA00022679"/>
    </source>
</evidence>
<accession>A0AAV4LI89</accession>
<keyword evidence="4" id="KW-1185">Reference proteome</keyword>
<dbReference type="InterPro" id="IPR002052">
    <property type="entry name" value="DNA_methylase_N6_adenine_CS"/>
</dbReference>
<evidence type="ECO:0000313" key="3">
    <source>
        <dbReference type="EMBL" id="GIM47542.1"/>
    </source>
</evidence>
<gene>
    <name evidence="3" type="ORF">DNHGIG_30910</name>
</gene>
<dbReference type="PANTHER" id="PTHR43542">
    <property type="entry name" value="METHYLTRANSFERASE"/>
    <property type="match status" value="1"/>
</dbReference>
<dbReference type="InterPro" id="IPR029063">
    <property type="entry name" value="SAM-dependent_MTases_sf"/>
</dbReference>
<protein>
    <submittedName>
        <fullName evidence="3">Methyltransferase</fullName>
    </submittedName>
</protein>